<comment type="caution">
    <text evidence="2">The sequence shown here is derived from an EMBL/GenBank/DDBJ whole genome shotgun (WGS) entry which is preliminary data.</text>
</comment>
<evidence type="ECO:0000313" key="3">
    <source>
        <dbReference type="Proteomes" id="UP001373714"/>
    </source>
</evidence>
<dbReference type="Proteomes" id="UP001373714">
    <property type="component" value="Unassembled WGS sequence"/>
</dbReference>
<keyword evidence="3" id="KW-1185">Reference proteome</keyword>
<evidence type="ECO:0000256" key="1">
    <source>
        <dbReference type="SAM" id="MobiDB-lite"/>
    </source>
</evidence>
<name>A0AAV9VDH4_9PEZI</name>
<reference evidence="2 3" key="1">
    <citation type="submission" date="2019-10" db="EMBL/GenBank/DDBJ databases">
        <authorList>
            <person name="Palmer J.M."/>
        </authorList>
    </citation>
    <scope>NUCLEOTIDE SEQUENCE [LARGE SCALE GENOMIC DNA]</scope>
    <source>
        <strain evidence="2 3">TWF730</strain>
    </source>
</reference>
<sequence length="258" mass="28988">MASRFSPKAVFEEYRQNKSLPPPPSSPSPTHSDDSITQSALNQSSSRMAFKSPRAKTSAAPPASPTPSSAFTASDIPDIRDIERKQQAVQRLLDQGKVKEGSVLAKEVARDLQVYQQWCLAEKVRRLKVGIAIQEEAIKLFRGRGFSQETLAHLDELFDRAVDREMRVDREAHDLLLPGPQTERLTKKMRVTAQVLEAVYQDCIKGGGAAQVQQYARYYHAFCFPACLNHKVFSPAEFKQLGLRFHQEEVEGEGDKEE</sequence>
<protein>
    <submittedName>
        <fullName evidence="2">Uncharacterized protein</fullName>
    </submittedName>
</protein>
<accession>A0AAV9VDH4</accession>
<feature type="compositionally biased region" description="Polar residues" evidence="1">
    <location>
        <begin position="36"/>
        <end position="47"/>
    </location>
</feature>
<feature type="compositionally biased region" description="Low complexity" evidence="1">
    <location>
        <begin position="55"/>
        <end position="74"/>
    </location>
</feature>
<dbReference type="AlphaFoldDB" id="A0AAV9VDH4"/>
<evidence type="ECO:0000313" key="2">
    <source>
        <dbReference type="EMBL" id="KAK6358762.1"/>
    </source>
</evidence>
<dbReference type="EMBL" id="JAVHNS010000004">
    <property type="protein sequence ID" value="KAK6358762.1"/>
    <property type="molecule type" value="Genomic_DNA"/>
</dbReference>
<organism evidence="2 3">
    <name type="scientific">Orbilia blumenaviensis</name>
    <dbReference type="NCBI Taxonomy" id="1796055"/>
    <lineage>
        <taxon>Eukaryota</taxon>
        <taxon>Fungi</taxon>
        <taxon>Dikarya</taxon>
        <taxon>Ascomycota</taxon>
        <taxon>Pezizomycotina</taxon>
        <taxon>Orbiliomycetes</taxon>
        <taxon>Orbiliales</taxon>
        <taxon>Orbiliaceae</taxon>
        <taxon>Orbilia</taxon>
    </lineage>
</organism>
<proteinExistence type="predicted"/>
<feature type="region of interest" description="Disordered" evidence="1">
    <location>
        <begin position="1"/>
        <end position="77"/>
    </location>
</feature>
<gene>
    <name evidence="2" type="ORF">TWF730_008081</name>
</gene>